<sequence>MSDRFADRLFDPINTVEPKRRRDLEVEQDDERMFCPDGLHYTEPANGTHPEQGPTDYCSACDCWTLYESRTQFIASEASALGFELSRKTKGEPIDDRGIYLLADTPVQAHALATESGGSNHELLAEALAETLGDDALDELIVDLLAESNGRPDASTAFLPNGGDA</sequence>
<comment type="caution">
    <text evidence="1">The sequence shown here is derived from an EMBL/GenBank/DDBJ whole genome shotgun (WGS) entry which is preliminary data.</text>
</comment>
<reference evidence="2" key="1">
    <citation type="submission" date="2016-04" db="EMBL/GenBank/DDBJ databases">
        <authorList>
            <person name="Chen S.-C."/>
            <person name="Lai M.-C."/>
        </authorList>
    </citation>
    <scope>NUCLEOTIDE SEQUENCE [LARGE SCALE GENOMIC DNA]</scope>
    <source>
        <strain evidence="2">AB14</strain>
    </source>
</reference>
<dbReference type="STRING" id="301967.A6E15_19370"/>
<keyword evidence="2" id="KW-1185">Reference proteome</keyword>
<organism evidence="1 2">
    <name type="scientific">Natrinema saccharevitans</name>
    <dbReference type="NCBI Taxonomy" id="301967"/>
    <lineage>
        <taxon>Archaea</taxon>
        <taxon>Methanobacteriati</taxon>
        <taxon>Methanobacteriota</taxon>
        <taxon>Stenosarchaea group</taxon>
        <taxon>Halobacteria</taxon>
        <taxon>Halobacteriales</taxon>
        <taxon>Natrialbaceae</taxon>
        <taxon>Natrinema</taxon>
    </lineage>
</organism>
<proteinExistence type="predicted"/>
<dbReference type="Proteomes" id="UP000189370">
    <property type="component" value="Unassembled WGS sequence"/>
</dbReference>
<dbReference type="RefSeq" id="WP_076148859.1">
    <property type="nucleotide sequence ID" value="NZ_LWLN01000003.1"/>
</dbReference>
<accession>A0A1S8AQW7</accession>
<dbReference type="EMBL" id="LWLN01000003">
    <property type="protein sequence ID" value="OLZ39125.1"/>
    <property type="molecule type" value="Genomic_DNA"/>
</dbReference>
<dbReference type="AlphaFoldDB" id="A0A1S8AQW7"/>
<evidence type="ECO:0000313" key="1">
    <source>
        <dbReference type="EMBL" id="OLZ39125.1"/>
    </source>
</evidence>
<name>A0A1S8AQW7_9EURY</name>
<evidence type="ECO:0000313" key="2">
    <source>
        <dbReference type="Proteomes" id="UP000189370"/>
    </source>
</evidence>
<protein>
    <submittedName>
        <fullName evidence="1">Uncharacterized protein</fullName>
    </submittedName>
</protein>
<gene>
    <name evidence="1" type="ORF">A6E15_19370</name>
</gene>